<dbReference type="InterPro" id="IPR006143">
    <property type="entry name" value="RND_pump_MFP"/>
</dbReference>
<protein>
    <submittedName>
        <fullName evidence="14">Efflux RND transporter periplasmic adaptor subunit</fullName>
    </submittedName>
</protein>
<feature type="region of interest" description="Disordered" evidence="8">
    <location>
        <begin position="374"/>
        <end position="402"/>
    </location>
</feature>
<dbReference type="InterPro" id="IPR058625">
    <property type="entry name" value="MdtA-like_BSH"/>
</dbReference>
<keyword evidence="3" id="KW-0813">Transport</keyword>
<keyword evidence="5" id="KW-0997">Cell inner membrane</keyword>
<organism evidence="14 15">
    <name type="scientific">Ancylobacter crimeensis</name>
    <dbReference type="NCBI Taxonomy" id="2579147"/>
    <lineage>
        <taxon>Bacteria</taxon>
        <taxon>Pseudomonadati</taxon>
        <taxon>Pseudomonadota</taxon>
        <taxon>Alphaproteobacteria</taxon>
        <taxon>Hyphomicrobiales</taxon>
        <taxon>Xanthobacteraceae</taxon>
        <taxon>Ancylobacter</taxon>
    </lineage>
</organism>
<keyword evidence="9" id="KW-1133">Transmembrane helix</keyword>
<comment type="subcellular location">
    <subcellularLocation>
        <location evidence="1">Cell membrane</location>
    </subcellularLocation>
</comment>
<feature type="domain" description="Multidrug resistance protein MdtA-like C-terminal permuted SH3" evidence="13">
    <location>
        <begin position="309"/>
        <end position="367"/>
    </location>
</feature>
<dbReference type="NCBIfam" id="TIGR01730">
    <property type="entry name" value="RND_mfp"/>
    <property type="match status" value="1"/>
</dbReference>
<dbReference type="Gene3D" id="2.40.30.170">
    <property type="match status" value="1"/>
</dbReference>
<evidence type="ECO:0000256" key="5">
    <source>
        <dbReference type="ARBA" id="ARBA00022519"/>
    </source>
</evidence>
<dbReference type="RefSeq" id="WP_247028766.1">
    <property type="nucleotide sequence ID" value="NZ_JALKCH010000005.1"/>
</dbReference>
<gene>
    <name evidence="14" type="ORF">MWN34_09570</name>
</gene>
<dbReference type="Proteomes" id="UP001203284">
    <property type="component" value="Unassembled WGS sequence"/>
</dbReference>
<feature type="coiled-coil region" evidence="7">
    <location>
        <begin position="118"/>
        <end position="183"/>
    </location>
</feature>
<dbReference type="Pfam" id="PF25917">
    <property type="entry name" value="BSH_RND"/>
    <property type="match status" value="1"/>
</dbReference>
<dbReference type="Pfam" id="PF25967">
    <property type="entry name" value="RND-MFP_C"/>
    <property type="match status" value="1"/>
</dbReference>
<evidence type="ECO:0000256" key="2">
    <source>
        <dbReference type="ARBA" id="ARBA00009477"/>
    </source>
</evidence>
<evidence type="ECO:0000259" key="12">
    <source>
        <dbReference type="Pfam" id="PF25944"/>
    </source>
</evidence>
<keyword evidence="4" id="KW-1003">Cell membrane</keyword>
<evidence type="ECO:0000313" key="15">
    <source>
        <dbReference type="Proteomes" id="UP001203284"/>
    </source>
</evidence>
<evidence type="ECO:0000313" key="14">
    <source>
        <dbReference type="EMBL" id="MCK0197160.1"/>
    </source>
</evidence>
<sequence length="402" mass="41304">MQGADRPGRGRGIVAAIALLAIAGGAIWVVKGRATPEPAPEKTATAKSVVVPVSVAKVERRDVAVTLSGIGTVQASQTVNIHSRIDGTLQSVTFTEGQQVKAGDVLARLDPRLAQATLAQARAAKAKDEALLASAQADLTRSLTLAKSDFASKQTVDQQQATVDQYKATIAADEAQIESAQTNLDYTTITAPVDGRMGMRQVDAGNVVHSSDTTPIAVLATLKPIAVVLTLPEKNLPAVQAALAAGPVPAVAKGGDGTVLGTGKLAVIDNQIDTSTGTLRLKAMFPNEKETLWPGAFVHVDLEVGTLKDALTVPVAAVQRGPDGLFAWVVGPEEVATMTPIETGTMSKGSAVVTSGLSDGQSVVTEGQYRLRPNSKVAVAGPGADTGATQKLAEREAAPPAP</sequence>
<dbReference type="InterPro" id="IPR058624">
    <property type="entry name" value="MdtA-like_HH"/>
</dbReference>
<keyword evidence="7" id="KW-0175">Coiled coil</keyword>
<accession>A0ABT0DB21</accession>
<feature type="domain" description="Multidrug resistance protein MdtA-like barrel-sandwich hybrid" evidence="11">
    <location>
        <begin position="78"/>
        <end position="218"/>
    </location>
</feature>
<dbReference type="SUPFAM" id="SSF111369">
    <property type="entry name" value="HlyD-like secretion proteins"/>
    <property type="match status" value="1"/>
</dbReference>
<dbReference type="Gene3D" id="2.40.420.20">
    <property type="match status" value="1"/>
</dbReference>
<keyword evidence="15" id="KW-1185">Reference proteome</keyword>
<feature type="domain" description="Multidrug resistance protein MdtA-like beta-barrel" evidence="12">
    <location>
        <begin position="224"/>
        <end position="306"/>
    </location>
</feature>
<reference evidence="14 15" key="1">
    <citation type="submission" date="2022-04" db="EMBL/GenBank/DDBJ databases">
        <authorList>
            <person name="Grouzdev D.S."/>
            <person name="Pantiukh K.S."/>
            <person name="Krutkina M.S."/>
        </authorList>
    </citation>
    <scope>NUCLEOTIDE SEQUENCE [LARGE SCALE GENOMIC DNA]</scope>
    <source>
        <strain evidence="14 15">6x-1</strain>
    </source>
</reference>
<feature type="transmembrane region" description="Helical" evidence="9">
    <location>
        <begin position="12"/>
        <end position="30"/>
    </location>
</feature>
<dbReference type="Pfam" id="PF25944">
    <property type="entry name" value="Beta-barrel_RND"/>
    <property type="match status" value="1"/>
</dbReference>
<evidence type="ECO:0000259" key="10">
    <source>
        <dbReference type="Pfam" id="PF25876"/>
    </source>
</evidence>
<evidence type="ECO:0000256" key="7">
    <source>
        <dbReference type="SAM" id="Coils"/>
    </source>
</evidence>
<dbReference type="InterPro" id="IPR058627">
    <property type="entry name" value="MdtA-like_C"/>
</dbReference>
<evidence type="ECO:0000256" key="3">
    <source>
        <dbReference type="ARBA" id="ARBA00022448"/>
    </source>
</evidence>
<dbReference type="Gene3D" id="2.40.50.100">
    <property type="match status" value="1"/>
</dbReference>
<evidence type="ECO:0000256" key="1">
    <source>
        <dbReference type="ARBA" id="ARBA00004236"/>
    </source>
</evidence>
<evidence type="ECO:0000256" key="4">
    <source>
        <dbReference type="ARBA" id="ARBA00022475"/>
    </source>
</evidence>
<dbReference type="PANTHER" id="PTHR30469">
    <property type="entry name" value="MULTIDRUG RESISTANCE PROTEIN MDTA"/>
    <property type="match status" value="1"/>
</dbReference>
<keyword evidence="9" id="KW-0812">Transmembrane</keyword>
<dbReference type="PANTHER" id="PTHR30469:SF12">
    <property type="entry name" value="MULTIDRUG RESISTANCE PROTEIN MDTA"/>
    <property type="match status" value="1"/>
</dbReference>
<proteinExistence type="inferred from homology"/>
<comment type="similarity">
    <text evidence="2">Belongs to the membrane fusion protein (MFP) (TC 8.A.1) family.</text>
</comment>
<feature type="domain" description="Multidrug resistance protein MdtA-like alpha-helical hairpin" evidence="10">
    <location>
        <begin position="117"/>
        <end position="187"/>
    </location>
</feature>
<evidence type="ECO:0000256" key="9">
    <source>
        <dbReference type="SAM" id="Phobius"/>
    </source>
</evidence>
<name>A0ABT0DB21_9HYPH</name>
<dbReference type="Pfam" id="PF25876">
    <property type="entry name" value="HH_MFP_RND"/>
    <property type="match status" value="1"/>
</dbReference>
<evidence type="ECO:0000259" key="13">
    <source>
        <dbReference type="Pfam" id="PF25967"/>
    </source>
</evidence>
<evidence type="ECO:0000256" key="6">
    <source>
        <dbReference type="ARBA" id="ARBA00023136"/>
    </source>
</evidence>
<keyword evidence="6 9" id="KW-0472">Membrane</keyword>
<dbReference type="Gene3D" id="1.10.287.470">
    <property type="entry name" value="Helix hairpin bin"/>
    <property type="match status" value="1"/>
</dbReference>
<comment type="caution">
    <text evidence="14">The sequence shown here is derived from an EMBL/GenBank/DDBJ whole genome shotgun (WGS) entry which is preliminary data.</text>
</comment>
<dbReference type="EMBL" id="JALKCH010000005">
    <property type="protein sequence ID" value="MCK0197160.1"/>
    <property type="molecule type" value="Genomic_DNA"/>
</dbReference>
<evidence type="ECO:0000256" key="8">
    <source>
        <dbReference type="SAM" id="MobiDB-lite"/>
    </source>
</evidence>
<feature type="compositionally biased region" description="Basic and acidic residues" evidence="8">
    <location>
        <begin position="392"/>
        <end position="402"/>
    </location>
</feature>
<evidence type="ECO:0000259" key="11">
    <source>
        <dbReference type="Pfam" id="PF25917"/>
    </source>
</evidence>
<dbReference type="InterPro" id="IPR058626">
    <property type="entry name" value="MdtA-like_b-barrel"/>
</dbReference>